<name>A0A285TUL3_9BACL</name>
<dbReference type="OrthoDB" id="2086746at2"/>
<keyword evidence="2" id="KW-1185">Reference proteome</keyword>
<dbReference type="Proteomes" id="UP000219636">
    <property type="component" value="Unassembled WGS sequence"/>
</dbReference>
<evidence type="ECO:0000313" key="2">
    <source>
        <dbReference type="Proteomes" id="UP000219636"/>
    </source>
</evidence>
<organism evidence="1 2">
    <name type="scientific">Ureibacillus xyleni</name>
    <dbReference type="NCBI Taxonomy" id="614648"/>
    <lineage>
        <taxon>Bacteria</taxon>
        <taxon>Bacillati</taxon>
        <taxon>Bacillota</taxon>
        <taxon>Bacilli</taxon>
        <taxon>Bacillales</taxon>
        <taxon>Caryophanaceae</taxon>
        <taxon>Ureibacillus</taxon>
    </lineage>
</organism>
<dbReference type="RefSeq" id="WP_097075386.1">
    <property type="nucleotide sequence ID" value="NZ_OBMQ01000024.1"/>
</dbReference>
<reference evidence="2" key="1">
    <citation type="submission" date="2017-08" db="EMBL/GenBank/DDBJ databases">
        <authorList>
            <person name="Varghese N."/>
            <person name="Submissions S."/>
        </authorList>
    </citation>
    <scope>NUCLEOTIDE SEQUENCE [LARGE SCALE GENOMIC DNA]</scope>
    <source>
        <strain evidence="2">JC22</strain>
    </source>
</reference>
<dbReference type="EMBL" id="OBMQ01000024">
    <property type="protein sequence ID" value="SOC27586.1"/>
    <property type="molecule type" value="Genomic_DNA"/>
</dbReference>
<proteinExistence type="predicted"/>
<accession>A0A285TUL3</accession>
<evidence type="ECO:0000313" key="1">
    <source>
        <dbReference type="EMBL" id="SOC27586.1"/>
    </source>
</evidence>
<gene>
    <name evidence="1" type="ORF">SAMN05880501_1246</name>
</gene>
<sequence>MAEVKRMTIHRALTELKNLKDRIHKATSEVNVIVPNRKSNEKIGGVEVEEYKKQMQASYDKVIGLINYRNRLKTAVVQSNAKTIVTVAGEEMSVAQAIERKDSVHYEEGLFHTIQNQYRLAVAKVASENDKLPEKLETYLVNILGGKEKQTNKEEVEMHTKTFMNRNEYELVEPFNTVQIVEKLESYINEFKNEVDAVLSESNATTFIEVEV</sequence>
<protein>
    <submittedName>
        <fullName evidence="1">Uncharacterized protein</fullName>
    </submittedName>
</protein>
<dbReference type="AlphaFoldDB" id="A0A285TUL3"/>